<feature type="domain" description="Reverse transcriptase" evidence="1">
    <location>
        <begin position="1"/>
        <end position="226"/>
    </location>
</feature>
<dbReference type="CDD" id="cd01650">
    <property type="entry name" value="RT_nLTR_like"/>
    <property type="match status" value="1"/>
</dbReference>
<dbReference type="SUPFAM" id="SSF56672">
    <property type="entry name" value="DNA/RNA polymerases"/>
    <property type="match status" value="1"/>
</dbReference>
<accession>A0AA39RX37</accession>
<sequence length="306" mass="34516">MAKTIANRFRHALDRVISEVQSAFIPGRLISDNILISFECLHRLKRRKRKQGSMAVKLDMSKAFDRVEWIFVEGMMRKLGFSSRWINLILHCISSVSYSFVINGDICGLLKSSRGLRQGDPLSPYLFILCSEGFSCLINQAVGNGDIQGFNCIRNGPTISHLLFADDCMLFAKASPSNCNVFKSILDVYARASGQLINYEKSTICFSPSISSFDCDQLAEIFGIKSVDCHEKYLGLPCFIGCKKKDLFSDISSRIWDKIKGWRDKFLSIGGKEILIKTIIQSIPIYSMNLFQLPKGILNEIYRLCA</sequence>
<dbReference type="PROSITE" id="PS50878">
    <property type="entry name" value="RT_POL"/>
    <property type="match status" value="1"/>
</dbReference>
<dbReference type="PANTHER" id="PTHR33116">
    <property type="entry name" value="REVERSE TRANSCRIPTASE ZINC-BINDING DOMAIN-CONTAINING PROTEIN-RELATED-RELATED"/>
    <property type="match status" value="1"/>
</dbReference>
<dbReference type="InterPro" id="IPR043502">
    <property type="entry name" value="DNA/RNA_pol_sf"/>
</dbReference>
<dbReference type="Pfam" id="PF00078">
    <property type="entry name" value="RVT_1"/>
    <property type="match status" value="1"/>
</dbReference>
<name>A0AA39RX37_ACESA</name>
<evidence type="ECO:0000313" key="3">
    <source>
        <dbReference type="Proteomes" id="UP001168877"/>
    </source>
</evidence>
<gene>
    <name evidence="2" type="ORF">LWI29_033303</name>
</gene>
<dbReference type="AlphaFoldDB" id="A0AA39RX37"/>
<dbReference type="Proteomes" id="UP001168877">
    <property type="component" value="Unassembled WGS sequence"/>
</dbReference>
<reference evidence="2" key="2">
    <citation type="submission" date="2023-06" db="EMBL/GenBank/DDBJ databases">
        <authorList>
            <person name="Swenson N.G."/>
            <person name="Wegrzyn J.L."/>
            <person name="Mcevoy S.L."/>
        </authorList>
    </citation>
    <scope>NUCLEOTIDE SEQUENCE</scope>
    <source>
        <strain evidence="2">NS2018</strain>
        <tissue evidence="2">Leaf</tissue>
    </source>
</reference>
<dbReference type="PANTHER" id="PTHR33116:SF86">
    <property type="entry name" value="REVERSE TRANSCRIPTASE DOMAIN-CONTAINING PROTEIN"/>
    <property type="match status" value="1"/>
</dbReference>
<organism evidence="2 3">
    <name type="scientific">Acer saccharum</name>
    <name type="common">Sugar maple</name>
    <dbReference type="NCBI Taxonomy" id="4024"/>
    <lineage>
        <taxon>Eukaryota</taxon>
        <taxon>Viridiplantae</taxon>
        <taxon>Streptophyta</taxon>
        <taxon>Embryophyta</taxon>
        <taxon>Tracheophyta</taxon>
        <taxon>Spermatophyta</taxon>
        <taxon>Magnoliopsida</taxon>
        <taxon>eudicotyledons</taxon>
        <taxon>Gunneridae</taxon>
        <taxon>Pentapetalae</taxon>
        <taxon>rosids</taxon>
        <taxon>malvids</taxon>
        <taxon>Sapindales</taxon>
        <taxon>Sapindaceae</taxon>
        <taxon>Hippocastanoideae</taxon>
        <taxon>Acereae</taxon>
        <taxon>Acer</taxon>
    </lineage>
</organism>
<dbReference type="EMBL" id="JAUESC010000384">
    <property type="protein sequence ID" value="KAK0583096.1"/>
    <property type="molecule type" value="Genomic_DNA"/>
</dbReference>
<protein>
    <recommendedName>
        <fullName evidence="1">Reverse transcriptase domain-containing protein</fullName>
    </recommendedName>
</protein>
<reference evidence="2" key="1">
    <citation type="journal article" date="2022" name="Plant J.">
        <title>Strategies of tolerance reflected in two North American maple genomes.</title>
        <authorList>
            <person name="McEvoy S.L."/>
            <person name="Sezen U.U."/>
            <person name="Trouern-Trend A."/>
            <person name="McMahon S.M."/>
            <person name="Schaberg P.G."/>
            <person name="Yang J."/>
            <person name="Wegrzyn J.L."/>
            <person name="Swenson N.G."/>
        </authorList>
    </citation>
    <scope>NUCLEOTIDE SEQUENCE</scope>
    <source>
        <strain evidence="2">NS2018</strain>
    </source>
</reference>
<keyword evidence="3" id="KW-1185">Reference proteome</keyword>
<evidence type="ECO:0000313" key="2">
    <source>
        <dbReference type="EMBL" id="KAK0583096.1"/>
    </source>
</evidence>
<dbReference type="InterPro" id="IPR000477">
    <property type="entry name" value="RT_dom"/>
</dbReference>
<comment type="caution">
    <text evidence="2">The sequence shown here is derived from an EMBL/GenBank/DDBJ whole genome shotgun (WGS) entry which is preliminary data.</text>
</comment>
<proteinExistence type="predicted"/>
<evidence type="ECO:0000259" key="1">
    <source>
        <dbReference type="PROSITE" id="PS50878"/>
    </source>
</evidence>